<dbReference type="FunFam" id="1.20.140.150:FF:000001">
    <property type="entry name" value="Claudin"/>
    <property type="match status" value="1"/>
</dbReference>
<evidence type="ECO:0000256" key="9">
    <source>
        <dbReference type="SAM" id="MobiDB-lite"/>
    </source>
</evidence>
<comment type="function">
    <text evidence="8">Claudins function as major constituents of the tight junction complexes that regulate the permeability of epithelia.</text>
</comment>
<keyword evidence="6 8" id="KW-1133">Transmembrane helix</keyword>
<dbReference type="PRINTS" id="PR01077">
    <property type="entry name" value="CLAUDIN"/>
</dbReference>
<dbReference type="FunCoup" id="A0A7J8HZ60">
    <property type="interactions" value="141"/>
</dbReference>
<evidence type="ECO:0000256" key="7">
    <source>
        <dbReference type="ARBA" id="ARBA00023136"/>
    </source>
</evidence>
<feature type="transmembrane region" description="Helical" evidence="8">
    <location>
        <begin position="78"/>
        <end position="103"/>
    </location>
</feature>
<accession>A0A7J8HZ60</accession>
<proteinExistence type="inferred from homology"/>
<dbReference type="PRINTS" id="PR01446">
    <property type="entry name" value="CLAUDIN8"/>
</dbReference>
<keyword evidence="7 8" id="KW-0472">Membrane</keyword>
<dbReference type="InterPro" id="IPR004031">
    <property type="entry name" value="PMP22/EMP/MP20/Claudin"/>
</dbReference>
<evidence type="ECO:0000256" key="6">
    <source>
        <dbReference type="ARBA" id="ARBA00022989"/>
    </source>
</evidence>
<dbReference type="AlphaFoldDB" id="A0A7J8HZ60"/>
<dbReference type="GO" id="GO:0005886">
    <property type="term" value="C:plasma membrane"/>
    <property type="evidence" value="ECO:0007669"/>
    <property type="project" value="UniProtKB-SubCell"/>
</dbReference>
<dbReference type="InterPro" id="IPR017974">
    <property type="entry name" value="Claudin_CS"/>
</dbReference>
<keyword evidence="11" id="KW-1185">Reference proteome</keyword>
<dbReference type="EMBL" id="JACASF010000005">
    <property type="protein sequence ID" value="KAF6477320.1"/>
    <property type="molecule type" value="Genomic_DNA"/>
</dbReference>
<dbReference type="PROSITE" id="PS01346">
    <property type="entry name" value="CLAUDIN"/>
    <property type="match status" value="1"/>
</dbReference>
<keyword evidence="2 8" id="KW-0796">Tight junction</keyword>
<dbReference type="Pfam" id="PF00822">
    <property type="entry name" value="PMP22_Claudin"/>
    <property type="match status" value="1"/>
</dbReference>
<keyword evidence="4 8" id="KW-0812">Transmembrane</keyword>
<keyword evidence="5 8" id="KW-0965">Cell junction</keyword>
<sequence length="224" mass="23723">MAAALQYTGLLLGGVGMVGTVAVTIMPQWKVSAFIGSNIVVFENLWEGLWMSCRSHSNLRLQCKVYDSLLALPPPLQAARGLMCTATVLAVLALLLAGLGVLCSRCAGDDGRAKGPILLTAGMLFIVVGVVVLTPVSWVASSIVTDFYNPTVDDGQKRELGEALYLGWVTALLLVAGGALLACASYAGGESRRHRYSFPARRTAPRGSATQQKPLSAHSRSQYV</sequence>
<evidence type="ECO:0000256" key="8">
    <source>
        <dbReference type="RuleBase" id="RU060637"/>
    </source>
</evidence>
<reference evidence="10 11" key="1">
    <citation type="journal article" date="2020" name="Nature">
        <title>Six reference-quality genomes reveal evolution of bat adaptations.</title>
        <authorList>
            <person name="Jebb D."/>
            <person name="Huang Z."/>
            <person name="Pippel M."/>
            <person name="Hughes G.M."/>
            <person name="Lavrichenko K."/>
            <person name="Devanna P."/>
            <person name="Winkler S."/>
            <person name="Jermiin L.S."/>
            <person name="Skirmuntt E.C."/>
            <person name="Katzourakis A."/>
            <person name="Burkitt-Gray L."/>
            <person name="Ray D.A."/>
            <person name="Sullivan K.A.M."/>
            <person name="Roscito J.G."/>
            <person name="Kirilenko B.M."/>
            <person name="Davalos L.M."/>
            <person name="Corthals A.P."/>
            <person name="Power M.L."/>
            <person name="Jones G."/>
            <person name="Ransome R.D."/>
            <person name="Dechmann D.K.N."/>
            <person name="Locatelli A.G."/>
            <person name="Puechmaille S.J."/>
            <person name="Fedrigo O."/>
            <person name="Jarvis E.D."/>
            <person name="Hiller M."/>
            <person name="Vernes S.C."/>
            <person name="Myers E.W."/>
            <person name="Teeling E.C."/>
        </authorList>
    </citation>
    <scope>NUCLEOTIDE SEQUENCE [LARGE SCALE GENOMIC DNA]</scope>
    <source>
        <strain evidence="10">MMolMol1</strain>
        <tissue evidence="10">Muscle</tissue>
    </source>
</reference>
<evidence type="ECO:0000256" key="5">
    <source>
        <dbReference type="ARBA" id="ARBA00022949"/>
    </source>
</evidence>
<name>A0A7J8HZ60_MOLMO</name>
<comment type="subcellular location">
    <subcellularLocation>
        <location evidence="8">Cell junction</location>
        <location evidence="8">Tight junction</location>
    </subcellularLocation>
    <subcellularLocation>
        <location evidence="8">Cell membrane</location>
        <topology evidence="8">Multi-pass membrane protein</topology>
    </subcellularLocation>
</comment>
<comment type="caution">
    <text evidence="10">The sequence shown here is derived from an EMBL/GenBank/DDBJ whole genome shotgun (WGS) entry which is preliminary data.</text>
</comment>
<gene>
    <name evidence="10" type="ORF">HJG59_002958</name>
</gene>
<feature type="region of interest" description="Disordered" evidence="9">
    <location>
        <begin position="197"/>
        <end position="224"/>
    </location>
</feature>
<evidence type="ECO:0000256" key="4">
    <source>
        <dbReference type="ARBA" id="ARBA00022692"/>
    </source>
</evidence>
<feature type="compositionally biased region" description="Polar residues" evidence="9">
    <location>
        <begin position="208"/>
        <end position="224"/>
    </location>
</feature>
<comment type="similarity">
    <text evidence="1 8">Belongs to the claudin family.</text>
</comment>
<dbReference type="PANTHER" id="PTHR12002">
    <property type="entry name" value="CLAUDIN"/>
    <property type="match status" value="1"/>
</dbReference>
<evidence type="ECO:0000256" key="1">
    <source>
        <dbReference type="ARBA" id="ARBA00008295"/>
    </source>
</evidence>
<evidence type="ECO:0000313" key="10">
    <source>
        <dbReference type="EMBL" id="KAF6477320.1"/>
    </source>
</evidence>
<dbReference type="GO" id="GO:0005198">
    <property type="term" value="F:structural molecule activity"/>
    <property type="evidence" value="ECO:0007669"/>
    <property type="project" value="InterPro"/>
</dbReference>
<protein>
    <recommendedName>
        <fullName evidence="8">Claudin</fullName>
    </recommendedName>
</protein>
<dbReference type="InterPro" id="IPR006187">
    <property type="entry name" value="Claudin"/>
</dbReference>
<evidence type="ECO:0000256" key="2">
    <source>
        <dbReference type="ARBA" id="ARBA00022427"/>
    </source>
</evidence>
<keyword evidence="3 8" id="KW-1003">Cell membrane</keyword>
<feature type="transmembrane region" description="Helical" evidence="8">
    <location>
        <begin position="164"/>
        <end position="187"/>
    </location>
</feature>
<evidence type="ECO:0000313" key="11">
    <source>
        <dbReference type="Proteomes" id="UP000550707"/>
    </source>
</evidence>
<dbReference type="Proteomes" id="UP000550707">
    <property type="component" value="Unassembled WGS sequence"/>
</dbReference>
<dbReference type="Gene3D" id="1.20.140.150">
    <property type="match status" value="1"/>
</dbReference>
<dbReference type="GO" id="GO:0005923">
    <property type="term" value="C:bicellular tight junction"/>
    <property type="evidence" value="ECO:0007669"/>
    <property type="project" value="UniProtKB-SubCell"/>
</dbReference>
<evidence type="ECO:0000256" key="3">
    <source>
        <dbReference type="ARBA" id="ARBA00022475"/>
    </source>
</evidence>
<feature type="transmembrane region" description="Helical" evidence="8">
    <location>
        <begin position="7"/>
        <end position="26"/>
    </location>
</feature>
<dbReference type="OrthoDB" id="8819159at2759"/>
<dbReference type="InParanoid" id="A0A7J8HZ60"/>
<organism evidence="10 11">
    <name type="scientific">Molossus molossus</name>
    <name type="common">Pallas' mastiff bat</name>
    <name type="synonym">Vespertilio molossus</name>
    <dbReference type="NCBI Taxonomy" id="27622"/>
    <lineage>
        <taxon>Eukaryota</taxon>
        <taxon>Metazoa</taxon>
        <taxon>Chordata</taxon>
        <taxon>Craniata</taxon>
        <taxon>Vertebrata</taxon>
        <taxon>Euteleostomi</taxon>
        <taxon>Mammalia</taxon>
        <taxon>Eutheria</taxon>
        <taxon>Laurasiatheria</taxon>
        <taxon>Chiroptera</taxon>
        <taxon>Yangochiroptera</taxon>
        <taxon>Molossidae</taxon>
        <taxon>Molossus</taxon>
    </lineage>
</organism>
<feature type="transmembrane region" description="Helical" evidence="8">
    <location>
        <begin position="115"/>
        <end position="144"/>
    </location>
</feature>